<dbReference type="SUPFAM" id="SSF51261">
    <property type="entry name" value="Duplicated hybrid motif"/>
    <property type="match status" value="1"/>
</dbReference>
<organism evidence="8 9">
    <name type="scientific">Stackebrandtia albiflava</name>
    <dbReference type="NCBI Taxonomy" id="406432"/>
    <lineage>
        <taxon>Bacteria</taxon>
        <taxon>Bacillati</taxon>
        <taxon>Actinomycetota</taxon>
        <taxon>Actinomycetes</taxon>
        <taxon>Glycomycetales</taxon>
        <taxon>Glycomycetaceae</taxon>
        <taxon>Stackebrandtia</taxon>
    </lineage>
</organism>
<dbReference type="GO" id="GO:0005737">
    <property type="term" value="C:cytoplasm"/>
    <property type="evidence" value="ECO:0007669"/>
    <property type="project" value="UniProtKB-SubCell"/>
</dbReference>
<keyword evidence="9" id="KW-1185">Reference proteome</keyword>
<gene>
    <name evidence="8" type="ORF">LX16_3901</name>
</gene>
<accession>A0A562UXX0</accession>
<comment type="caution">
    <text evidence="8">The sequence shown here is derived from an EMBL/GenBank/DDBJ whole genome shotgun (WGS) entry which is preliminary data.</text>
</comment>
<dbReference type="GO" id="GO:0009401">
    <property type="term" value="P:phosphoenolpyruvate-dependent sugar phosphotransferase system"/>
    <property type="evidence" value="ECO:0007669"/>
    <property type="project" value="UniProtKB-KW"/>
</dbReference>
<dbReference type="AlphaFoldDB" id="A0A562UXX0"/>
<dbReference type="PANTHER" id="PTHR45008">
    <property type="entry name" value="PTS SYSTEM GLUCOSE-SPECIFIC EIIA COMPONENT"/>
    <property type="match status" value="1"/>
</dbReference>
<dbReference type="InterPro" id="IPR050890">
    <property type="entry name" value="PTS_EIIA_component"/>
</dbReference>
<keyword evidence="5" id="KW-0598">Phosphotransferase system</keyword>
<evidence type="ECO:0000256" key="5">
    <source>
        <dbReference type="ARBA" id="ARBA00022683"/>
    </source>
</evidence>
<name>A0A562UXX0_9ACTN</name>
<keyword evidence="6" id="KW-0418">Kinase</keyword>
<dbReference type="Pfam" id="PF00358">
    <property type="entry name" value="PTS_EIIA_1"/>
    <property type="match status" value="1"/>
</dbReference>
<evidence type="ECO:0000313" key="8">
    <source>
        <dbReference type="EMBL" id="TWJ10484.1"/>
    </source>
</evidence>
<dbReference type="GO" id="GO:0016301">
    <property type="term" value="F:kinase activity"/>
    <property type="evidence" value="ECO:0007669"/>
    <property type="project" value="UniProtKB-KW"/>
</dbReference>
<protein>
    <submittedName>
        <fullName evidence="8">PTS system glucose-specific IIA component</fullName>
    </submittedName>
</protein>
<dbReference type="EMBL" id="VLLL01000007">
    <property type="protein sequence ID" value="TWJ10484.1"/>
    <property type="molecule type" value="Genomic_DNA"/>
</dbReference>
<proteinExistence type="predicted"/>
<feature type="domain" description="PTS EIIA type-1" evidence="7">
    <location>
        <begin position="20"/>
        <end position="124"/>
    </location>
</feature>
<reference evidence="8 9" key="1">
    <citation type="journal article" date="2013" name="Stand. Genomic Sci.">
        <title>Genomic Encyclopedia of Type Strains, Phase I: The one thousand microbial genomes (KMG-I) project.</title>
        <authorList>
            <person name="Kyrpides N.C."/>
            <person name="Woyke T."/>
            <person name="Eisen J.A."/>
            <person name="Garrity G."/>
            <person name="Lilburn T.G."/>
            <person name="Beck B.J."/>
            <person name="Whitman W.B."/>
            <person name="Hugenholtz P."/>
            <person name="Klenk H.P."/>
        </authorList>
    </citation>
    <scope>NUCLEOTIDE SEQUENCE [LARGE SCALE GENOMIC DNA]</scope>
    <source>
        <strain evidence="8 9">DSM 45044</strain>
    </source>
</reference>
<dbReference type="OrthoDB" id="7571469at2"/>
<dbReference type="InterPro" id="IPR011055">
    <property type="entry name" value="Dup_hybrid_motif"/>
</dbReference>
<dbReference type="PANTHER" id="PTHR45008:SF1">
    <property type="entry name" value="PTS SYSTEM GLUCOSE-SPECIFIC EIIA COMPONENT"/>
    <property type="match status" value="1"/>
</dbReference>
<dbReference type="Gene3D" id="2.70.70.10">
    <property type="entry name" value="Glucose Permease (Domain IIA)"/>
    <property type="match status" value="1"/>
</dbReference>
<evidence type="ECO:0000256" key="1">
    <source>
        <dbReference type="ARBA" id="ARBA00004496"/>
    </source>
</evidence>
<evidence type="ECO:0000256" key="6">
    <source>
        <dbReference type="ARBA" id="ARBA00022777"/>
    </source>
</evidence>
<evidence type="ECO:0000259" key="7">
    <source>
        <dbReference type="PROSITE" id="PS51093"/>
    </source>
</evidence>
<evidence type="ECO:0000313" key="9">
    <source>
        <dbReference type="Proteomes" id="UP000321617"/>
    </source>
</evidence>
<keyword evidence="2" id="KW-0813">Transport</keyword>
<dbReference type="InterPro" id="IPR001127">
    <property type="entry name" value="PTS_EIIA_1_perm"/>
</dbReference>
<keyword evidence="4" id="KW-0808">Transferase</keyword>
<evidence type="ECO:0000256" key="4">
    <source>
        <dbReference type="ARBA" id="ARBA00022679"/>
    </source>
</evidence>
<dbReference type="Proteomes" id="UP000321617">
    <property type="component" value="Unassembled WGS sequence"/>
</dbReference>
<keyword evidence="3" id="KW-0762">Sugar transport</keyword>
<sequence length="148" mass="15202">MTTVVSPVTGRAIELAYVPDRSFAQGEAGPGLAIEPVSAIGKAVAPIDGVVTEIGPFMYTVEGDDGRGVKVHLGIGTERLTGDGFHTLVARGARVRAGQPVVGWDVTAVEAGGCCPMVPVVALDAEARSLKVRAGGSVVSGDALYDWW</sequence>
<evidence type="ECO:0000256" key="3">
    <source>
        <dbReference type="ARBA" id="ARBA00022597"/>
    </source>
</evidence>
<evidence type="ECO:0000256" key="2">
    <source>
        <dbReference type="ARBA" id="ARBA00022448"/>
    </source>
</evidence>
<dbReference type="RefSeq" id="WP_147141053.1">
    <property type="nucleotide sequence ID" value="NZ_BAABIJ010000003.1"/>
</dbReference>
<dbReference type="PROSITE" id="PS51093">
    <property type="entry name" value="PTS_EIIA_TYPE_1"/>
    <property type="match status" value="1"/>
</dbReference>
<comment type="subcellular location">
    <subcellularLocation>
        <location evidence="1">Cytoplasm</location>
    </subcellularLocation>
</comment>